<organism evidence="6 7">
    <name type="scientific">Geodermatophilus obscurus</name>
    <dbReference type="NCBI Taxonomy" id="1861"/>
    <lineage>
        <taxon>Bacteria</taxon>
        <taxon>Bacillati</taxon>
        <taxon>Actinomycetota</taxon>
        <taxon>Actinomycetes</taxon>
        <taxon>Geodermatophilales</taxon>
        <taxon>Geodermatophilaceae</taxon>
        <taxon>Geodermatophilus</taxon>
    </lineage>
</organism>
<dbReference type="InterPro" id="IPR013149">
    <property type="entry name" value="ADH-like_C"/>
</dbReference>
<dbReference type="AlphaFoldDB" id="A0A1I5G8I4"/>
<evidence type="ECO:0000313" key="6">
    <source>
        <dbReference type="EMBL" id="SFO32256.1"/>
    </source>
</evidence>
<evidence type="ECO:0000313" key="7">
    <source>
        <dbReference type="Proteomes" id="UP000183642"/>
    </source>
</evidence>
<name>A0A1I5G8I4_9ACTN</name>
<keyword evidence="3" id="KW-0862">Zinc</keyword>
<feature type="domain" description="Alcohol dehydrogenase-like C-terminal" evidence="4">
    <location>
        <begin position="185"/>
        <end position="304"/>
    </location>
</feature>
<feature type="domain" description="Alcohol dehydrogenase-like N-terminal" evidence="5">
    <location>
        <begin position="24"/>
        <end position="139"/>
    </location>
</feature>
<dbReference type="InterPro" id="IPR036291">
    <property type="entry name" value="NAD(P)-bd_dom_sf"/>
</dbReference>
<dbReference type="EMBL" id="FOWE01000006">
    <property type="protein sequence ID" value="SFO32256.1"/>
    <property type="molecule type" value="Genomic_DNA"/>
</dbReference>
<evidence type="ECO:0000256" key="1">
    <source>
        <dbReference type="ARBA" id="ARBA00001947"/>
    </source>
</evidence>
<dbReference type="PANTHER" id="PTHR42813">
    <property type="entry name" value="ZINC-TYPE ALCOHOL DEHYDROGENASE-LIKE"/>
    <property type="match status" value="1"/>
</dbReference>
<dbReference type="InterPro" id="IPR011032">
    <property type="entry name" value="GroES-like_sf"/>
</dbReference>
<dbReference type="Pfam" id="PF00107">
    <property type="entry name" value="ADH_zinc_N"/>
    <property type="match status" value="1"/>
</dbReference>
<sequence>MRALVLTGPGRLAWQEVPDPAVEPHGALVRPLAVARCDLDAPMAALGIFPGPFPVGHEVVAEVVEVGADVALRPGARVSVPFQVSCGACGPCRSGRTAACSTYRAPAGAAYGFGPRGGGHGGAVADLLAVPHADHALVPAPPEPSDVALATLPDNAVDAWRTVGPQLRERPGADVLVLAGAVPSIGLYAVALARALGARRVRYVDDDAGRCTAAAGLGAEVTRREGPWPRRYDRAEVVVDGTADPAGLACAVRSAEDEGLLTVVGIVFGEVSLPLLEMYTRGITVHLSRADSRRHLPEVLALAASGAFDPLAVPTTVVSFEDAADAWLEPATKLVLRR</sequence>
<dbReference type="PANTHER" id="PTHR42813:SF7">
    <property type="entry name" value="ALCOHOL DEHYDROGENASE (ZN-DEPENDENT)-RELATED"/>
    <property type="match status" value="1"/>
</dbReference>
<reference evidence="7" key="1">
    <citation type="submission" date="2016-10" db="EMBL/GenBank/DDBJ databases">
        <authorList>
            <person name="Varghese N."/>
            <person name="Submissions S."/>
        </authorList>
    </citation>
    <scope>NUCLEOTIDE SEQUENCE [LARGE SCALE GENOMIC DNA]</scope>
    <source>
        <strain evidence="7">DSM 43161</strain>
    </source>
</reference>
<dbReference type="Gene3D" id="3.90.180.10">
    <property type="entry name" value="Medium-chain alcohol dehydrogenases, catalytic domain"/>
    <property type="match status" value="1"/>
</dbReference>
<dbReference type="InterPro" id="IPR013154">
    <property type="entry name" value="ADH-like_N"/>
</dbReference>
<evidence type="ECO:0000256" key="2">
    <source>
        <dbReference type="ARBA" id="ARBA00022723"/>
    </source>
</evidence>
<dbReference type="Pfam" id="PF08240">
    <property type="entry name" value="ADH_N"/>
    <property type="match status" value="1"/>
</dbReference>
<dbReference type="SUPFAM" id="SSF50129">
    <property type="entry name" value="GroES-like"/>
    <property type="match status" value="1"/>
</dbReference>
<proteinExistence type="predicted"/>
<dbReference type="GO" id="GO:0046872">
    <property type="term" value="F:metal ion binding"/>
    <property type="evidence" value="ECO:0007669"/>
    <property type="project" value="UniProtKB-KW"/>
</dbReference>
<dbReference type="Proteomes" id="UP000183642">
    <property type="component" value="Unassembled WGS sequence"/>
</dbReference>
<protein>
    <submittedName>
        <fullName evidence="6">Alcohol dehydrogenase</fullName>
    </submittedName>
</protein>
<dbReference type="SUPFAM" id="SSF51735">
    <property type="entry name" value="NAD(P)-binding Rossmann-fold domains"/>
    <property type="match status" value="1"/>
</dbReference>
<keyword evidence="2" id="KW-0479">Metal-binding</keyword>
<dbReference type="RefSeq" id="WP_075013994.1">
    <property type="nucleotide sequence ID" value="NZ_FOWE01000006.1"/>
</dbReference>
<keyword evidence="7" id="KW-1185">Reference proteome</keyword>
<dbReference type="OrthoDB" id="241504at2"/>
<evidence type="ECO:0000256" key="3">
    <source>
        <dbReference type="ARBA" id="ARBA00022833"/>
    </source>
</evidence>
<accession>A0A1I5G8I4</accession>
<gene>
    <name evidence="6" type="ORF">SAMN05660359_02647</name>
</gene>
<evidence type="ECO:0000259" key="5">
    <source>
        <dbReference type="Pfam" id="PF08240"/>
    </source>
</evidence>
<comment type="cofactor">
    <cofactor evidence="1">
        <name>Zn(2+)</name>
        <dbReference type="ChEBI" id="CHEBI:29105"/>
    </cofactor>
</comment>
<dbReference type="Gene3D" id="3.40.50.720">
    <property type="entry name" value="NAD(P)-binding Rossmann-like Domain"/>
    <property type="match status" value="1"/>
</dbReference>
<evidence type="ECO:0000259" key="4">
    <source>
        <dbReference type="Pfam" id="PF00107"/>
    </source>
</evidence>